<accession>A0A8D8LNN7</accession>
<protein>
    <submittedName>
        <fullName evidence="1">Uncharacterized protein</fullName>
    </submittedName>
</protein>
<reference evidence="1" key="1">
    <citation type="submission" date="2021-05" db="EMBL/GenBank/DDBJ databases">
        <authorList>
            <person name="Alioto T."/>
            <person name="Alioto T."/>
            <person name="Gomez Garrido J."/>
        </authorList>
    </citation>
    <scope>NUCLEOTIDE SEQUENCE</scope>
</reference>
<proteinExistence type="predicted"/>
<dbReference type="EMBL" id="HBUF01028907">
    <property type="protein sequence ID" value="CAG6613895.1"/>
    <property type="molecule type" value="Transcribed_RNA"/>
</dbReference>
<sequence>MFASIIFAMLDVHVHICGICEIYTYITIELFCLKYSHMGAVSLFGLPLYVFLRLYVSYPSVSVLHIGKNSAMRAGPKLPRTSLLACAQHYLCGRSLNIGLQLKTD</sequence>
<dbReference type="AlphaFoldDB" id="A0A8D8LNN7"/>
<name>A0A8D8LNN7_9HEMI</name>
<evidence type="ECO:0000313" key="1">
    <source>
        <dbReference type="EMBL" id="CAG6613895.1"/>
    </source>
</evidence>
<organism evidence="1">
    <name type="scientific">Cacopsylla melanoneura</name>
    <dbReference type="NCBI Taxonomy" id="428564"/>
    <lineage>
        <taxon>Eukaryota</taxon>
        <taxon>Metazoa</taxon>
        <taxon>Ecdysozoa</taxon>
        <taxon>Arthropoda</taxon>
        <taxon>Hexapoda</taxon>
        <taxon>Insecta</taxon>
        <taxon>Pterygota</taxon>
        <taxon>Neoptera</taxon>
        <taxon>Paraneoptera</taxon>
        <taxon>Hemiptera</taxon>
        <taxon>Sternorrhyncha</taxon>
        <taxon>Psylloidea</taxon>
        <taxon>Psyllidae</taxon>
        <taxon>Psyllinae</taxon>
        <taxon>Cacopsylla</taxon>
    </lineage>
</organism>